<dbReference type="Pfam" id="PF00172">
    <property type="entry name" value="Zn_clus"/>
    <property type="match status" value="1"/>
</dbReference>
<dbReference type="EMBL" id="JALLBG020000062">
    <property type="protein sequence ID" value="KAL3768787.1"/>
    <property type="molecule type" value="Genomic_DNA"/>
</dbReference>
<dbReference type="AlphaFoldDB" id="A0ABD3N2L8"/>
<evidence type="ECO:0000259" key="2">
    <source>
        <dbReference type="PROSITE" id="PS50048"/>
    </source>
</evidence>
<evidence type="ECO:0000313" key="4">
    <source>
        <dbReference type="Proteomes" id="UP001530293"/>
    </source>
</evidence>
<reference evidence="3 4" key="1">
    <citation type="submission" date="2024-10" db="EMBL/GenBank/DDBJ databases">
        <title>Updated reference genomes for cyclostephanoid diatoms.</title>
        <authorList>
            <person name="Roberts W.R."/>
            <person name="Alverson A.J."/>
        </authorList>
    </citation>
    <scope>NUCLEOTIDE SEQUENCE [LARGE SCALE GENOMIC DNA]</scope>
    <source>
        <strain evidence="3 4">AJA232-27</strain>
    </source>
</reference>
<dbReference type="InterPro" id="IPR036864">
    <property type="entry name" value="Zn2-C6_fun-type_DNA-bd_sf"/>
</dbReference>
<dbReference type="Gene3D" id="4.10.240.10">
    <property type="entry name" value="Zn(2)-C6 fungal-type DNA-binding domain"/>
    <property type="match status" value="1"/>
</dbReference>
<feature type="domain" description="Zn(2)-C6 fungal-type" evidence="2">
    <location>
        <begin position="6"/>
        <end position="51"/>
    </location>
</feature>
<name>A0ABD3N2L8_9STRA</name>
<sequence length="830" mass="90513">MALCASCDRCRSSKTRCDRQHPCGFCKQKYMLTHRVTNVDNVDVELFGCVYSPAKRRGPVPGRSMSMVLNSCRSEGIYSSSVAGVGAGASVRGLGEGSVSRSVSNTSVEERGQPMKRRASGMSVGGSMSLAETIASNEMGISQPLAEANLSSASSTSSFGGNGNNYNPQMLLPPIEPSAVVMQQHILSNSNYVGMNMYPLSLSSSTSLMNNGAVGLGCAPARVGAASGEGQQQVDVMANAQNAAQQQLAYVQQLQLCLQMQAQKKTRVPNATVLSGDLDVNRDMSDLDMNNGAMVGDADVNLRQTIPATLPQHHANASASGQRGFDHPDIHKYLPLLHPSNPSGMHLRACYTLVFGGLLGLPPIPTNEEYCRRFGPSLDPGQLPQFDIAALHAARFAELAMGALTNIKHGDMTLLVALTNASVSCLRYCAAEKVHPSLMLDVARAYFFHAILRAHSDDMERYFKYRRICLIQLAQLDGFTGADTLMAAISYQDSLVYMIYNASEDALPDVDCIMHGYSPPLCETNLTEAEKKYGIRILTSCIASNPINQMWTQGVPPIFINELAPPNSRALDALACAIRSAVDRDKTKPVTIITQTRSGRNICRKRQYHSDAEVKDKSATEWAVEQHPDDLSSCNLLAQASSLLTHHKEFYLASDSIFCGLPLLVKATELVLDSATKEVQIHNIFTVLEAVLECPMYLFQFGPTYHIIHSCAIVLAQKINEVKHDPDSALFEKALSIYNGTRMVLENHRSKLPSRLQCRELPLPDFSPRNRGPAIDISNFSLCFSRNCSGRIIPDKTSKEILLSSNESEQLDANDQVLLALLSRVLSQEL</sequence>
<dbReference type="InterPro" id="IPR001138">
    <property type="entry name" value="Zn2Cys6_DnaBD"/>
</dbReference>
<keyword evidence="4" id="KW-1185">Reference proteome</keyword>
<protein>
    <recommendedName>
        <fullName evidence="2">Zn(2)-C6 fungal-type domain-containing protein</fullName>
    </recommendedName>
</protein>
<evidence type="ECO:0000256" key="1">
    <source>
        <dbReference type="SAM" id="MobiDB-lite"/>
    </source>
</evidence>
<dbReference type="PROSITE" id="PS50048">
    <property type="entry name" value="ZN2_CY6_FUNGAL_2"/>
    <property type="match status" value="1"/>
</dbReference>
<gene>
    <name evidence="3" type="ORF">ACHAWU_006888</name>
</gene>
<comment type="caution">
    <text evidence="3">The sequence shown here is derived from an EMBL/GenBank/DDBJ whole genome shotgun (WGS) entry which is preliminary data.</text>
</comment>
<accession>A0ABD3N2L8</accession>
<evidence type="ECO:0000313" key="3">
    <source>
        <dbReference type="EMBL" id="KAL3768787.1"/>
    </source>
</evidence>
<feature type="region of interest" description="Disordered" evidence="1">
    <location>
        <begin position="94"/>
        <end position="123"/>
    </location>
</feature>
<dbReference type="Proteomes" id="UP001530293">
    <property type="component" value="Unassembled WGS sequence"/>
</dbReference>
<proteinExistence type="predicted"/>
<dbReference type="CDD" id="cd00067">
    <property type="entry name" value="GAL4"/>
    <property type="match status" value="1"/>
</dbReference>
<organism evidence="3 4">
    <name type="scientific">Discostella pseudostelligera</name>
    <dbReference type="NCBI Taxonomy" id="259834"/>
    <lineage>
        <taxon>Eukaryota</taxon>
        <taxon>Sar</taxon>
        <taxon>Stramenopiles</taxon>
        <taxon>Ochrophyta</taxon>
        <taxon>Bacillariophyta</taxon>
        <taxon>Coscinodiscophyceae</taxon>
        <taxon>Thalassiosirophycidae</taxon>
        <taxon>Stephanodiscales</taxon>
        <taxon>Stephanodiscaceae</taxon>
        <taxon>Discostella</taxon>
    </lineage>
</organism>